<evidence type="ECO:0000313" key="2">
    <source>
        <dbReference type="Proteomes" id="UP000295788"/>
    </source>
</evidence>
<dbReference type="Proteomes" id="UP000295788">
    <property type="component" value="Unassembled WGS sequence"/>
</dbReference>
<reference evidence="1 2" key="1">
    <citation type="submission" date="2019-03" db="EMBL/GenBank/DDBJ databases">
        <title>Genomic Encyclopedia of Type Strains, Phase IV (KMG-IV): sequencing the most valuable type-strain genomes for metagenomic binning, comparative biology and taxonomic classification.</title>
        <authorList>
            <person name="Goeker M."/>
        </authorList>
    </citation>
    <scope>NUCLEOTIDE SEQUENCE [LARGE SCALE GENOMIC DNA]</scope>
    <source>
        <strain evidence="1 2">DSM 23802</strain>
    </source>
</reference>
<evidence type="ECO:0000313" key="1">
    <source>
        <dbReference type="EMBL" id="TCS80384.1"/>
    </source>
</evidence>
<dbReference type="AlphaFoldDB" id="A0A4R3KB65"/>
<comment type="caution">
    <text evidence="1">The sequence shown here is derived from an EMBL/GenBank/DDBJ whole genome shotgun (WGS) entry which is preliminary data.</text>
</comment>
<organism evidence="1 2">
    <name type="scientific">Tepidibacillus fermentans</name>
    <dbReference type="NCBI Taxonomy" id="1281767"/>
    <lineage>
        <taxon>Bacteria</taxon>
        <taxon>Bacillati</taxon>
        <taxon>Bacillota</taxon>
        <taxon>Bacilli</taxon>
        <taxon>Bacillales</taxon>
        <taxon>Bacillaceae</taxon>
        <taxon>Tepidibacillus</taxon>
    </lineage>
</organism>
<dbReference type="OrthoDB" id="1767129at2"/>
<dbReference type="InterPro" id="IPR046557">
    <property type="entry name" value="DUF6711"/>
</dbReference>
<dbReference type="RefSeq" id="WP_132769838.1">
    <property type="nucleotide sequence ID" value="NZ_SMAB01000017.1"/>
</dbReference>
<proteinExistence type="predicted"/>
<dbReference type="EMBL" id="SMAB01000017">
    <property type="protein sequence ID" value="TCS80384.1"/>
    <property type="molecule type" value="Genomic_DNA"/>
</dbReference>
<name>A0A4R3KB65_9BACI</name>
<accession>A0A4R3KB65</accession>
<sequence length="116" mass="12849">MLKINGVAIATPSTFEVNIYDIDGESNRNAKGELIRDRIATKRKLKCEWPPLTMANISAILQATSAEFFTVEYPDPMAGAVITKTFYVGDRSAPILKKDSSGNYTWQGLSLSFIEK</sequence>
<protein>
    <submittedName>
        <fullName evidence="1">Uncharacterized protein</fullName>
    </submittedName>
</protein>
<gene>
    <name evidence="1" type="ORF">EDD72_11751</name>
</gene>
<dbReference type="Pfam" id="PF20458">
    <property type="entry name" value="DUF6711"/>
    <property type="match status" value="1"/>
</dbReference>
<keyword evidence="2" id="KW-1185">Reference proteome</keyword>